<dbReference type="SUPFAM" id="SSF109998">
    <property type="entry name" value="Triger factor/SurA peptide-binding domain-like"/>
    <property type="match status" value="1"/>
</dbReference>
<dbReference type="Pfam" id="PF05697">
    <property type="entry name" value="Trigger_N"/>
    <property type="match status" value="1"/>
</dbReference>
<dbReference type="GO" id="GO:0044183">
    <property type="term" value="F:protein folding chaperone"/>
    <property type="evidence" value="ECO:0007669"/>
    <property type="project" value="TreeGrafter"/>
</dbReference>
<evidence type="ECO:0000313" key="3">
    <source>
        <dbReference type="Proteomes" id="UP000178109"/>
    </source>
</evidence>
<dbReference type="Gene3D" id="1.10.3120.10">
    <property type="entry name" value="Trigger factor, C-terminal domain"/>
    <property type="match status" value="1"/>
</dbReference>
<dbReference type="GO" id="GO:0015031">
    <property type="term" value="P:protein transport"/>
    <property type="evidence" value="ECO:0007669"/>
    <property type="project" value="InterPro"/>
</dbReference>
<dbReference type="GO" id="GO:0003755">
    <property type="term" value="F:peptidyl-prolyl cis-trans isomerase activity"/>
    <property type="evidence" value="ECO:0007669"/>
    <property type="project" value="UniProtKB-KW"/>
</dbReference>
<dbReference type="GO" id="GO:0005737">
    <property type="term" value="C:cytoplasm"/>
    <property type="evidence" value="ECO:0007669"/>
    <property type="project" value="UniProtKB-SubCell"/>
</dbReference>
<dbReference type="SUPFAM" id="SSF102735">
    <property type="entry name" value="Trigger factor ribosome-binding domain"/>
    <property type="match status" value="1"/>
</dbReference>
<dbReference type="GO" id="GO:0051083">
    <property type="term" value="P:'de novo' cotranslational protein folding"/>
    <property type="evidence" value="ECO:0007669"/>
    <property type="project" value="TreeGrafter"/>
</dbReference>
<dbReference type="Gene3D" id="3.30.70.1050">
    <property type="entry name" value="Trigger factor ribosome-binding domain"/>
    <property type="match status" value="1"/>
</dbReference>
<dbReference type="GO" id="GO:0043022">
    <property type="term" value="F:ribosome binding"/>
    <property type="evidence" value="ECO:0007669"/>
    <property type="project" value="TreeGrafter"/>
</dbReference>
<dbReference type="InterPro" id="IPR005215">
    <property type="entry name" value="Trig_fac"/>
</dbReference>
<evidence type="ECO:0000259" key="1">
    <source>
        <dbReference type="Pfam" id="PF05697"/>
    </source>
</evidence>
<accession>A0A1G2BUG5</accession>
<comment type="caution">
    <text evidence="2">The sequence shown here is derived from an EMBL/GenBank/DDBJ whole genome shotgun (WGS) entry which is preliminary data.</text>
</comment>
<dbReference type="PANTHER" id="PTHR30560">
    <property type="entry name" value="TRIGGER FACTOR CHAPERONE AND PEPTIDYL-PROLYL CIS/TRANS ISOMERASE"/>
    <property type="match status" value="1"/>
</dbReference>
<sequence length="300" mass="34288">MKITENKPSESVIEFIIELDRPDIEADLQKAAKHLAEHSSIPGFRPGKAPYDLVCRHAGGEAKIYEEALDAIIRRTLPPIIIERKLETTGRPDISVQKMVPPFGLTYKAIVNLLPQVELGDVAKIQVESKPVTVDSQEAEKIIAKLRQEKEAVEKERFEMACMEELLKISKVGALPEPMIAEETEKMLHELEHSAAERGGKFEDYLQSIKKTKKELAKEFRPRAEHRLRLSLIVRAFDKKEDVKIEESEVEKEIEISKKMSGQNPEMAKQFSSDGYREYVRAVLTSRKIFEILADKIKRR</sequence>
<dbReference type="AlphaFoldDB" id="A0A1G2BUG5"/>
<evidence type="ECO:0000313" key="2">
    <source>
        <dbReference type="EMBL" id="OGY92566.1"/>
    </source>
</evidence>
<protein>
    <recommendedName>
        <fullName evidence="1">Trigger factor ribosome-binding bacterial domain-containing protein</fullName>
    </recommendedName>
</protein>
<feature type="domain" description="Trigger factor ribosome-binding bacterial" evidence="1">
    <location>
        <begin position="1"/>
        <end position="146"/>
    </location>
</feature>
<dbReference type="InterPro" id="IPR037041">
    <property type="entry name" value="Trigger_fac_C_sf"/>
</dbReference>
<dbReference type="GO" id="GO:0043335">
    <property type="term" value="P:protein unfolding"/>
    <property type="evidence" value="ECO:0007669"/>
    <property type="project" value="TreeGrafter"/>
</dbReference>
<dbReference type="EMBL" id="MHKO01000019">
    <property type="protein sequence ID" value="OGY92566.1"/>
    <property type="molecule type" value="Genomic_DNA"/>
</dbReference>
<reference evidence="2 3" key="1">
    <citation type="journal article" date="2016" name="Nat. Commun.">
        <title>Thousands of microbial genomes shed light on interconnected biogeochemical processes in an aquifer system.</title>
        <authorList>
            <person name="Anantharaman K."/>
            <person name="Brown C.T."/>
            <person name="Hug L.A."/>
            <person name="Sharon I."/>
            <person name="Castelle C.J."/>
            <person name="Probst A.J."/>
            <person name="Thomas B.C."/>
            <person name="Singh A."/>
            <person name="Wilkins M.J."/>
            <person name="Karaoz U."/>
            <person name="Brodie E.L."/>
            <person name="Williams K.H."/>
            <person name="Hubbard S.S."/>
            <person name="Banfield J.F."/>
        </authorList>
    </citation>
    <scope>NUCLEOTIDE SEQUENCE [LARGE SCALE GENOMIC DNA]</scope>
</reference>
<organism evidence="2 3">
    <name type="scientific">Candidatus Komeilibacteria bacterium RIFCSPLOWO2_02_FULL_48_11</name>
    <dbReference type="NCBI Taxonomy" id="1798553"/>
    <lineage>
        <taxon>Bacteria</taxon>
        <taxon>Candidatus Komeiliibacteriota</taxon>
    </lineage>
</organism>
<name>A0A1G2BUG5_9BACT</name>
<dbReference type="InterPro" id="IPR027304">
    <property type="entry name" value="Trigger_fact/SurA_dom_sf"/>
</dbReference>
<dbReference type="PANTHER" id="PTHR30560:SF3">
    <property type="entry name" value="TRIGGER FACTOR-LIKE PROTEIN TIG, CHLOROPLASTIC"/>
    <property type="match status" value="1"/>
</dbReference>
<dbReference type="Proteomes" id="UP000178109">
    <property type="component" value="Unassembled WGS sequence"/>
</dbReference>
<dbReference type="InterPro" id="IPR036611">
    <property type="entry name" value="Trigger_fac_ribosome-bd_sf"/>
</dbReference>
<gene>
    <name evidence="2" type="ORF">A3H70_00710</name>
</gene>
<dbReference type="STRING" id="1798553.A3H70_00710"/>
<dbReference type="InterPro" id="IPR008881">
    <property type="entry name" value="Trigger_fac_ribosome-bd_bac"/>
</dbReference>
<proteinExistence type="predicted"/>